<protein>
    <submittedName>
        <fullName evidence="1">Phosphohydrolase</fullName>
    </submittedName>
</protein>
<organism evidence="1 2">
    <name type="scientific">Pseudodesulfovibrio senegalensis</name>
    <dbReference type="NCBI Taxonomy" id="1721087"/>
    <lineage>
        <taxon>Bacteria</taxon>
        <taxon>Pseudomonadati</taxon>
        <taxon>Thermodesulfobacteriota</taxon>
        <taxon>Desulfovibrionia</taxon>
        <taxon>Desulfovibrionales</taxon>
        <taxon>Desulfovibrionaceae</taxon>
    </lineage>
</organism>
<evidence type="ECO:0000313" key="1">
    <source>
        <dbReference type="EMBL" id="KAB1441407.1"/>
    </source>
</evidence>
<keyword evidence="1" id="KW-0378">Hydrolase</keyword>
<dbReference type="Proteomes" id="UP000438699">
    <property type="component" value="Unassembled WGS sequence"/>
</dbReference>
<reference evidence="1 2" key="1">
    <citation type="journal article" date="2017" name="Int. J. Syst. Evol. Microbiol.">
        <title>Desulfovibrio senegalensis sp. nov., a mesophilic sulfate reducer isolated from marine sediment.</title>
        <authorList>
            <person name="Thioye A."/>
            <person name="Gam Z.B.A."/>
            <person name="Mbengue M."/>
            <person name="Cayol J.L."/>
            <person name="Joseph-Bartoli M."/>
            <person name="Toure-Kane C."/>
            <person name="Labat M."/>
        </authorList>
    </citation>
    <scope>NUCLEOTIDE SEQUENCE [LARGE SCALE GENOMIC DNA]</scope>
    <source>
        <strain evidence="1 2">DSM 101509</strain>
    </source>
</reference>
<dbReference type="RefSeq" id="WP_151151150.1">
    <property type="nucleotide sequence ID" value="NZ_WAIE01000004.1"/>
</dbReference>
<name>A0A6N6N0J9_9BACT</name>
<keyword evidence="2" id="KW-1185">Reference proteome</keyword>
<dbReference type="GO" id="GO:0016787">
    <property type="term" value="F:hydrolase activity"/>
    <property type="evidence" value="ECO:0007669"/>
    <property type="project" value="UniProtKB-KW"/>
</dbReference>
<dbReference type="EMBL" id="WAIE01000004">
    <property type="protein sequence ID" value="KAB1441407.1"/>
    <property type="molecule type" value="Genomic_DNA"/>
</dbReference>
<comment type="caution">
    <text evidence="1">The sequence shown here is derived from an EMBL/GenBank/DDBJ whole genome shotgun (WGS) entry which is preliminary data.</text>
</comment>
<dbReference type="OrthoDB" id="942406at2"/>
<evidence type="ECO:0000313" key="2">
    <source>
        <dbReference type="Proteomes" id="UP000438699"/>
    </source>
</evidence>
<accession>A0A6N6N0J9</accession>
<sequence>MNTIYDQIWEAALPFQDKRDDAGHAAVTYGFAQKLVSLAGGDPQVVFPAIILHDTGWSRLTREERFVIFSPTATREDELAVRYRHQDEGVAIAREILGELAYPEEWTTEILEIISQHDTRDHFISHNEGMVRDADKLWRFSDIGFGADIERFEFEPDFLHDRLVGQIPEPSFFYSDMSRELALEELAARKQEYAARMPLGGAEESVAEIMK</sequence>
<dbReference type="Gene3D" id="1.10.3210.10">
    <property type="entry name" value="Hypothetical protein af1432"/>
    <property type="match status" value="1"/>
</dbReference>
<dbReference type="AlphaFoldDB" id="A0A6N6N0J9"/>
<gene>
    <name evidence="1" type="ORF">F8A88_10695</name>
</gene>
<dbReference type="SUPFAM" id="SSF109604">
    <property type="entry name" value="HD-domain/PDEase-like"/>
    <property type="match status" value="1"/>
</dbReference>
<proteinExistence type="predicted"/>